<dbReference type="AlphaFoldDB" id="A0A6B0UGR1"/>
<reference evidence="1" key="1">
    <citation type="submission" date="2019-12" db="EMBL/GenBank/DDBJ databases">
        <title>An insight into the sialome of adult female Ixodes ricinus ticks feeding for 6 days.</title>
        <authorList>
            <person name="Perner J."/>
            <person name="Ribeiro J.M.C."/>
        </authorList>
    </citation>
    <scope>NUCLEOTIDE SEQUENCE</scope>
    <source>
        <strain evidence="1">Semi-engorged</strain>
        <tissue evidence="1">Salivary glands</tissue>
    </source>
</reference>
<protein>
    <submittedName>
        <fullName evidence="1">Putative secreted protein</fullName>
    </submittedName>
</protein>
<name>A0A6B0UGR1_IXORI</name>
<organism evidence="1">
    <name type="scientific">Ixodes ricinus</name>
    <name type="common">Common tick</name>
    <name type="synonym">Acarus ricinus</name>
    <dbReference type="NCBI Taxonomy" id="34613"/>
    <lineage>
        <taxon>Eukaryota</taxon>
        <taxon>Metazoa</taxon>
        <taxon>Ecdysozoa</taxon>
        <taxon>Arthropoda</taxon>
        <taxon>Chelicerata</taxon>
        <taxon>Arachnida</taxon>
        <taxon>Acari</taxon>
        <taxon>Parasitiformes</taxon>
        <taxon>Ixodida</taxon>
        <taxon>Ixodoidea</taxon>
        <taxon>Ixodidae</taxon>
        <taxon>Ixodinae</taxon>
        <taxon>Ixodes</taxon>
    </lineage>
</organism>
<accession>A0A6B0UGR1</accession>
<sequence length="106" mass="12203">MLLPHRPLPGVAVWILQLQFSVPLPRHLADDVTAARLDLSGHAVQLAAIEGHKKVSLYTAFYVTYRIYSHIGFSQEYMLVNYRPMFFCVLRYHTKHNLTATVFSEN</sequence>
<proteinExistence type="predicted"/>
<evidence type="ECO:0000313" key="1">
    <source>
        <dbReference type="EMBL" id="MXU89257.1"/>
    </source>
</evidence>
<dbReference type="EMBL" id="GIFC01007174">
    <property type="protein sequence ID" value="MXU89257.1"/>
    <property type="molecule type" value="Transcribed_RNA"/>
</dbReference>